<accession>A0A649V1R3</accession>
<proteinExistence type="predicted"/>
<protein>
    <submittedName>
        <fullName evidence="1">Uncharacterized protein</fullName>
    </submittedName>
</protein>
<sequence length="123" mass="14082">MKEINGEVVHSIEFNFNTMYSKFNFTYGSGLEGYVELMLEGDNDWILILKDEHEPEDIEVLLNELTDKNVINAFPGWKYCTLTYEHIPDTGWVIHAAVDGIKLANDLVFGWSDNKPIGEILNN</sequence>
<name>A0A649V1R3_9CAUD</name>
<reference evidence="1 2" key="1">
    <citation type="submission" date="2019-10" db="EMBL/GenBank/DDBJ databases">
        <title>Complete Genome of L. lactis phage P1046.</title>
        <authorList>
            <person name="Brinks E."/>
        </authorList>
    </citation>
    <scope>NUCLEOTIDE SEQUENCE [LARGE SCALE GENOMIC DNA]</scope>
</reference>
<organism evidence="1 2">
    <name type="scientific">Lactococcus phage P1046</name>
    <dbReference type="NCBI Taxonomy" id="2662294"/>
    <lineage>
        <taxon>Viruses</taxon>
        <taxon>Duplodnaviria</taxon>
        <taxon>Heunggongvirae</taxon>
        <taxon>Uroviricota</taxon>
        <taxon>Caudoviricetes</taxon>
        <taxon>Fremauxvirus</taxon>
        <taxon>Fremauxvirus CHPC971</taxon>
    </lineage>
</organism>
<evidence type="ECO:0000313" key="1">
    <source>
        <dbReference type="EMBL" id="QGJ84784.1"/>
    </source>
</evidence>
<evidence type="ECO:0000313" key="2">
    <source>
        <dbReference type="Proteomes" id="UP000424451"/>
    </source>
</evidence>
<dbReference type="EMBL" id="MN552143">
    <property type="protein sequence ID" value="QGJ84784.1"/>
    <property type="molecule type" value="Genomic_DNA"/>
</dbReference>
<dbReference type="Proteomes" id="UP000424451">
    <property type="component" value="Segment"/>
</dbReference>